<dbReference type="EMBL" id="UOFS01000046">
    <property type="protein sequence ID" value="VAX00765.1"/>
    <property type="molecule type" value="Genomic_DNA"/>
</dbReference>
<evidence type="ECO:0000256" key="2">
    <source>
        <dbReference type="ARBA" id="ARBA00023125"/>
    </source>
</evidence>
<dbReference type="Gene3D" id="1.10.357.10">
    <property type="entry name" value="Tetracycline Repressor, domain 2"/>
    <property type="match status" value="1"/>
</dbReference>
<gene>
    <name evidence="5" type="ORF">MNBD_GAMMA22-884</name>
</gene>
<dbReference type="SUPFAM" id="SSF46689">
    <property type="entry name" value="Homeodomain-like"/>
    <property type="match status" value="1"/>
</dbReference>
<proteinExistence type="predicted"/>
<evidence type="ECO:0000256" key="1">
    <source>
        <dbReference type="ARBA" id="ARBA00023015"/>
    </source>
</evidence>
<dbReference type="Gene3D" id="1.10.10.60">
    <property type="entry name" value="Homeodomain-like"/>
    <property type="match status" value="1"/>
</dbReference>
<keyword evidence="1" id="KW-0805">Transcription regulation</keyword>
<dbReference type="InterPro" id="IPR001647">
    <property type="entry name" value="HTH_TetR"/>
</dbReference>
<dbReference type="Pfam" id="PF16925">
    <property type="entry name" value="TetR_C_13"/>
    <property type="match status" value="1"/>
</dbReference>
<reference evidence="5" key="1">
    <citation type="submission" date="2018-06" db="EMBL/GenBank/DDBJ databases">
        <authorList>
            <person name="Zhirakovskaya E."/>
        </authorList>
    </citation>
    <scope>NUCLEOTIDE SEQUENCE</scope>
</reference>
<evidence type="ECO:0000259" key="4">
    <source>
        <dbReference type="PROSITE" id="PS50977"/>
    </source>
</evidence>
<dbReference type="InterPro" id="IPR036271">
    <property type="entry name" value="Tet_transcr_reg_TetR-rel_C_sf"/>
</dbReference>
<dbReference type="Pfam" id="PF00440">
    <property type="entry name" value="TetR_N"/>
    <property type="match status" value="1"/>
</dbReference>
<evidence type="ECO:0000313" key="5">
    <source>
        <dbReference type="EMBL" id="VAX00765.1"/>
    </source>
</evidence>
<dbReference type="GO" id="GO:0003677">
    <property type="term" value="F:DNA binding"/>
    <property type="evidence" value="ECO:0007669"/>
    <property type="project" value="UniProtKB-KW"/>
</dbReference>
<feature type="domain" description="HTH tetR-type" evidence="4">
    <location>
        <begin position="7"/>
        <end position="67"/>
    </location>
</feature>
<organism evidence="5">
    <name type="scientific">hydrothermal vent metagenome</name>
    <dbReference type="NCBI Taxonomy" id="652676"/>
    <lineage>
        <taxon>unclassified sequences</taxon>
        <taxon>metagenomes</taxon>
        <taxon>ecological metagenomes</taxon>
    </lineage>
</organism>
<dbReference type="SUPFAM" id="SSF48498">
    <property type="entry name" value="Tetracyclin repressor-like, C-terminal domain"/>
    <property type="match status" value="1"/>
</dbReference>
<name>A0A3B1B3D7_9ZZZZ</name>
<sequence length="201" mass="22788">MVGPSKQFDQQEALSKALNVFWNKGYEATSMQDLVASMGINRASMYQTYGNKHALFVLSLDLYIRMSLSNIQKMTDTFVSESDSSFDSLQRVFETMIETGYKGEQNGCFINNTAIELASHDPDIAKKIRQFWIDFENIFTTHIQHAIDNNEIDADTNAKQISSLLNINLQGLMVKSKTSVTKDELLALVQSLFDLVRHRTT</sequence>
<dbReference type="PANTHER" id="PTHR47506">
    <property type="entry name" value="TRANSCRIPTIONAL REGULATORY PROTEIN"/>
    <property type="match status" value="1"/>
</dbReference>
<protein>
    <submittedName>
        <fullName evidence="5">Transcriptional regulator, AcrR family</fullName>
    </submittedName>
</protein>
<evidence type="ECO:0000256" key="3">
    <source>
        <dbReference type="ARBA" id="ARBA00023163"/>
    </source>
</evidence>
<keyword evidence="3" id="KW-0804">Transcription</keyword>
<accession>A0A3B1B3D7</accession>
<dbReference type="InterPro" id="IPR009057">
    <property type="entry name" value="Homeodomain-like_sf"/>
</dbReference>
<dbReference type="PROSITE" id="PS50977">
    <property type="entry name" value="HTH_TETR_2"/>
    <property type="match status" value="1"/>
</dbReference>
<dbReference type="InterPro" id="IPR011075">
    <property type="entry name" value="TetR_C"/>
</dbReference>
<dbReference type="AlphaFoldDB" id="A0A3B1B3D7"/>
<dbReference type="PANTHER" id="PTHR47506:SF10">
    <property type="entry name" value="TRANSCRIPTIONAL REGULATORY PROTEIN"/>
    <property type="match status" value="1"/>
</dbReference>
<keyword evidence="2" id="KW-0238">DNA-binding</keyword>